<evidence type="ECO:0000259" key="1">
    <source>
        <dbReference type="Pfam" id="PF02872"/>
    </source>
</evidence>
<reference evidence="2" key="1">
    <citation type="submission" date="2019-08" db="EMBL/GenBank/DDBJ databases">
        <authorList>
            <person name="Kucharzyk K."/>
            <person name="Murdoch R.W."/>
            <person name="Higgins S."/>
            <person name="Loffler F."/>
        </authorList>
    </citation>
    <scope>NUCLEOTIDE SEQUENCE</scope>
</reference>
<name>A0A645CIF8_9ZZZZ</name>
<dbReference type="GO" id="GO:0016787">
    <property type="term" value="F:hydrolase activity"/>
    <property type="evidence" value="ECO:0007669"/>
    <property type="project" value="InterPro"/>
</dbReference>
<dbReference type="Pfam" id="PF02872">
    <property type="entry name" value="5_nucleotid_C"/>
    <property type="match status" value="1"/>
</dbReference>
<sequence length="138" mass="14854">MASRSCPSENGGFLQVSGLCYTIDTALPSCVTVDGKGMFVKIEGTRRIQNVQVYNSGSGTYEPISLTKIYTLASHNYMHKSAGDGINMFTNNRYLLEGIMIDNQVLINYIVDGLNGVVGANYGDPHGQGRIVAVETAP</sequence>
<gene>
    <name evidence="2" type="ORF">SDC9_123726</name>
</gene>
<protein>
    <recommendedName>
        <fullName evidence="1">5'-Nucleotidase C-terminal domain-containing protein</fullName>
    </recommendedName>
</protein>
<dbReference type="InterPro" id="IPR036907">
    <property type="entry name" value="5'-Nucleotdase_C_sf"/>
</dbReference>
<dbReference type="AlphaFoldDB" id="A0A645CIF8"/>
<feature type="domain" description="5'-Nucleotidase C-terminal" evidence="1">
    <location>
        <begin position="7"/>
        <end position="90"/>
    </location>
</feature>
<accession>A0A645CIF8</accession>
<organism evidence="2">
    <name type="scientific">bioreactor metagenome</name>
    <dbReference type="NCBI Taxonomy" id="1076179"/>
    <lineage>
        <taxon>unclassified sequences</taxon>
        <taxon>metagenomes</taxon>
        <taxon>ecological metagenomes</taxon>
    </lineage>
</organism>
<evidence type="ECO:0000313" key="2">
    <source>
        <dbReference type="EMBL" id="MPM76727.1"/>
    </source>
</evidence>
<dbReference type="EMBL" id="VSSQ01027462">
    <property type="protein sequence ID" value="MPM76727.1"/>
    <property type="molecule type" value="Genomic_DNA"/>
</dbReference>
<dbReference type="Gene3D" id="3.90.780.10">
    <property type="entry name" value="5'-Nucleotidase, C-terminal domain"/>
    <property type="match status" value="1"/>
</dbReference>
<dbReference type="GO" id="GO:0009166">
    <property type="term" value="P:nucleotide catabolic process"/>
    <property type="evidence" value="ECO:0007669"/>
    <property type="project" value="InterPro"/>
</dbReference>
<dbReference type="InterPro" id="IPR008334">
    <property type="entry name" value="5'-Nucleotdase_C"/>
</dbReference>
<proteinExistence type="predicted"/>
<dbReference type="SUPFAM" id="SSF55816">
    <property type="entry name" value="5'-nucleotidase (syn. UDP-sugar hydrolase), C-terminal domain"/>
    <property type="match status" value="1"/>
</dbReference>
<comment type="caution">
    <text evidence="2">The sequence shown here is derived from an EMBL/GenBank/DDBJ whole genome shotgun (WGS) entry which is preliminary data.</text>
</comment>